<keyword evidence="3" id="KW-1185">Reference proteome</keyword>
<accession>A0AAU9IY02</accession>
<dbReference type="SUPFAM" id="SSF49879">
    <property type="entry name" value="SMAD/FHA domain"/>
    <property type="match status" value="2"/>
</dbReference>
<evidence type="ECO:0000259" key="1">
    <source>
        <dbReference type="PROSITE" id="PS50006"/>
    </source>
</evidence>
<dbReference type="InterPro" id="IPR008984">
    <property type="entry name" value="SMAD_FHA_dom_sf"/>
</dbReference>
<dbReference type="PANTHER" id="PTHR46210">
    <property type="entry name" value="FHA DOMAIN-CONTAINING PROTEIN"/>
    <property type="match status" value="1"/>
</dbReference>
<reference evidence="2" key="1">
    <citation type="submission" date="2021-09" db="EMBL/GenBank/DDBJ databases">
        <authorList>
            <consortium name="AG Swart"/>
            <person name="Singh M."/>
            <person name="Singh A."/>
            <person name="Seah K."/>
            <person name="Emmerich C."/>
        </authorList>
    </citation>
    <scope>NUCLEOTIDE SEQUENCE</scope>
    <source>
        <strain evidence="2">ATCC30299</strain>
    </source>
</reference>
<feature type="domain" description="FHA" evidence="1">
    <location>
        <begin position="204"/>
        <end position="251"/>
    </location>
</feature>
<dbReference type="EMBL" id="CAJZBQ010000020">
    <property type="protein sequence ID" value="CAG9318054.1"/>
    <property type="molecule type" value="Genomic_DNA"/>
</dbReference>
<dbReference type="SMART" id="SM00240">
    <property type="entry name" value="FHA"/>
    <property type="match status" value="2"/>
</dbReference>
<dbReference type="PROSITE" id="PS50006">
    <property type="entry name" value="FHA_DOMAIN"/>
    <property type="match status" value="1"/>
</dbReference>
<evidence type="ECO:0000313" key="2">
    <source>
        <dbReference type="EMBL" id="CAG9318054.1"/>
    </source>
</evidence>
<comment type="caution">
    <text evidence="2">The sequence shown here is derived from an EMBL/GenBank/DDBJ whole genome shotgun (WGS) entry which is preliminary data.</text>
</comment>
<dbReference type="PANTHER" id="PTHR46210:SF1">
    <property type="entry name" value="FHA DOMAIN-CONTAINING PROTEIN"/>
    <property type="match status" value="1"/>
</dbReference>
<protein>
    <recommendedName>
        <fullName evidence="1">FHA domain-containing protein</fullName>
    </recommendedName>
</protein>
<gene>
    <name evidence="2" type="ORF">BSTOLATCC_MIC20538</name>
</gene>
<evidence type="ECO:0000313" key="3">
    <source>
        <dbReference type="Proteomes" id="UP001162131"/>
    </source>
</evidence>
<sequence length="286" mass="32648">MFSFKRLCACCFVPKPDDIHLDTIEKDHNDPNSNSNQQESALQLVTDSKSQLNQTITEITKLTLSIIDTEGMQIGTEYEIYPMGLKGSSRRIQDGCVYAGTLRFENNIIINDIILSENEKGVGKKHFLIQFDKYQKNYFLKDLGDGMGTFIRLDKPLKLKSNHIISFGDSHLVITIEQPNLCLKFIDGPKTEEKFTYGPADGPIKIGRMADCNIRFDDSSLSRYQCIFKFEDSWYLIDGDGRKLSTNGTWLFCEDFFEIFDGLVFKAGQTLFKAQYNAEMINLNND</sequence>
<dbReference type="Proteomes" id="UP001162131">
    <property type="component" value="Unassembled WGS sequence"/>
</dbReference>
<organism evidence="2 3">
    <name type="scientific">Blepharisma stoltei</name>
    <dbReference type="NCBI Taxonomy" id="1481888"/>
    <lineage>
        <taxon>Eukaryota</taxon>
        <taxon>Sar</taxon>
        <taxon>Alveolata</taxon>
        <taxon>Ciliophora</taxon>
        <taxon>Postciliodesmatophora</taxon>
        <taxon>Heterotrichea</taxon>
        <taxon>Heterotrichida</taxon>
        <taxon>Blepharismidae</taxon>
        <taxon>Blepharisma</taxon>
    </lineage>
</organism>
<dbReference type="InterPro" id="IPR000253">
    <property type="entry name" value="FHA_dom"/>
</dbReference>
<name>A0AAU9IY02_9CILI</name>
<dbReference type="Gene3D" id="2.60.200.20">
    <property type="match status" value="2"/>
</dbReference>
<dbReference type="Pfam" id="PF00498">
    <property type="entry name" value="FHA"/>
    <property type="match status" value="2"/>
</dbReference>
<dbReference type="CDD" id="cd00060">
    <property type="entry name" value="FHA"/>
    <property type="match status" value="2"/>
</dbReference>
<proteinExistence type="predicted"/>
<dbReference type="AlphaFoldDB" id="A0AAU9IY02"/>